<comment type="caution">
    <text evidence="7">The sequence shown here is derived from an EMBL/GenBank/DDBJ whole genome shotgun (WGS) entry which is preliminary data.</text>
</comment>
<feature type="binding site" evidence="5">
    <location>
        <position position="35"/>
    </location>
    <ligand>
        <name>S-adenosyl-L-methionine</name>
        <dbReference type="ChEBI" id="CHEBI:59789"/>
    </ligand>
</feature>
<keyword evidence="2 5" id="KW-0808">Transferase</keyword>
<dbReference type="InterPro" id="IPR023165">
    <property type="entry name" value="rRNA_Ade_diMease-like_C"/>
</dbReference>
<dbReference type="PANTHER" id="PTHR11727:SF7">
    <property type="entry name" value="DIMETHYLADENOSINE TRANSFERASE-RELATED"/>
    <property type="match status" value="1"/>
</dbReference>
<dbReference type="EMBL" id="LBSR01000019">
    <property type="protein sequence ID" value="KKQ21477.1"/>
    <property type="molecule type" value="Genomic_DNA"/>
</dbReference>
<evidence type="ECO:0000256" key="2">
    <source>
        <dbReference type="ARBA" id="ARBA00022679"/>
    </source>
</evidence>
<dbReference type="InterPro" id="IPR029063">
    <property type="entry name" value="SAM-dependent_MTases_sf"/>
</dbReference>
<dbReference type="GO" id="GO:0000179">
    <property type="term" value="F:rRNA (adenine-N6,N6-)-dimethyltransferase activity"/>
    <property type="evidence" value="ECO:0007669"/>
    <property type="project" value="UniProtKB-UniRule"/>
</dbReference>
<protein>
    <submittedName>
        <fullName evidence="7">Ribosomal RNA small subunit methyltransferase A</fullName>
    </submittedName>
</protein>
<keyword evidence="3 5" id="KW-0949">S-adenosyl-L-methionine</keyword>
<organism evidence="7 8">
    <name type="scientific">Candidatus Wolfebacteria bacterium GW2011_GWC1_37_10</name>
    <dbReference type="NCBI Taxonomy" id="1619010"/>
    <lineage>
        <taxon>Bacteria</taxon>
        <taxon>Candidatus Wolfeibacteriota</taxon>
    </lineage>
</organism>
<keyword evidence="4 5" id="KW-0694">RNA-binding</keyword>
<evidence type="ECO:0000259" key="6">
    <source>
        <dbReference type="SMART" id="SM00650"/>
    </source>
</evidence>
<evidence type="ECO:0000313" key="7">
    <source>
        <dbReference type="EMBL" id="KKQ21477.1"/>
    </source>
</evidence>
<dbReference type="Proteomes" id="UP000034044">
    <property type="component" value="Unassembled WGS sequence"/>
</dbReference>
<feature type="domain" description="Ribosomal RNA adenine methylase transferase N-terminal" evidence="6">
    <location>
        <begin position="15"/>
        <end position="225"/>
    </location>
</feature>
<comment type="similarity">
    <text evidence="5">Belongs to the class I-like SAM-binding methyltransferase superfamily. rRNA adenine N(6)-methyltransferase family.</text>
</comment>
<gene>
    <name evidence="7" type="ORF">US36_C0019G0013</name>
</gene>
<feature type="binding site" evidence="5">
    <location>
        <position position="8"/>
    </location>
    <ligand>
        <name>S-adenosyl-L-methionine</name>
        <dbReference type="ChEBI" id="CHEBI:59789"/>
    </ligand>
</feature>
<name>A0A0G0FUA7_9BACT</name>
<dbReference type="InterPro" id="IPR020598">
    <property type="entry name" value="rRNA_Ade_methylase_Trfase_N"/>
</dbReference>
<evidence type="ECO:0000256" key="4">
    <source>
        <dbReference type="ARBA" id="ARBA00022884"/>
    </source>
</evidence>
<dbReference type="PATRIC" id="fig|1619010.3.peg.571"/>
<dbReference type="PROSITE" id="PS51689">
    <property type="entry name" value="SAM_RNA_A_N6_MT"/>
    <property type="match status" value="1"/>
</dbReference>
<feature type="binding site" evidence="5">
    <location>
        <position position="10"/>
    </location>
    <ligand>
        <name>S-adenosyl-L-methionine</name>
        <dbReference type="ChEBI" id="CHEBI:59789"/>
    </ligand>
</feature>
<dbReference type="InterPro" id="IPR001737">
    <property type="entry name" value="KsgA/Erm"/>
</dbReference>
<reference evidence="7 8" key="1">
    <citation type="journal article" date="2015" name="Nature">
        <title>rRNA introns, odd ribosomes, and small enigmatic genomes across a large radiation of phyla.</title>
        <authorList>
            <person name="Brown C.T."/>
            <person name="Hug L.A."/>
            <person name="Thomas B.C."/>
            <person name="Sharon I."/>
            <person name="Castelle C.J."/>
            <person name="Singh A."/>
            <person name="Wilkins M.J."/>
            <person name="Williams K.H."/>
            <person name="Banfield J.F."/>
        </authorList>
    </citation>
    <scope>NUCLEOTIDE SEQUENCE [LARGE SCALE GENOMIC DNA]</scope>
</reference>
<dbReference type="SUPFAM" id="SSF53335">
    <property type="entry name" value="S-adenosyl-L-methionine-dependent methyltransferases"/>
    <property type="match status" value="1"/>
</dbReference>
<dbReference type="Gene3D" id="3.40.50.150">
    <property type="entry name" value="Vaccinia Virus protein VP39"/>
    <property type="match status" value="1"/>
</dbReference>
<evidence type="ECO:0000256" key="1">
    <source>
        <dbReference type="ARBA" id="ARBA00022603"/>
    </source>
</evidence>
<accession>A0A0G0FUA7</accession>
<dbReference type="GO" id="GO:0003723">
    <property type="term" value="F:RNA binding"/>
    <property type="evidence" value="ECO:0007669"/>
    <property type="project" value="UniProtKB-UniRule"/>
</dbReference>
<feature type="binding site" evidence="5">
    <location>
        <position position="63"/>
    </location>
    <ligand>
        <name>S-adenosyl-L-methionine</name>
        <dbReference type="ChEBI" id="CHEBI:59789"/>
    </ligand>
</feature>
<feature type="binding site" evidence="5">
    <location>
        <position position="110"/>
    </location>
    <ligand>
        <name>S-adenosyl-L-methionine</name>
        <dbReference type="ChEBI" id="CHEBI:59789"/>
    </ligand>
</feature>
<keyword evidence="1 5" id="KW-0489">Methyltransferase</keyword>
<evidence type="ECO:0000256" key="5">
    <source>
        <dbReference type="PROSITE-ProRule" id="PRU01026"/>
    </source>
</evidence>
<evidence type="ECO:0000313" key="8">
    <source>
        <dbReference type="Proteomes" id="UP000034044"/>
    </source>
</evidence>
<dbReference type="Pfam" id="PF00398">
    <property type="entry name" value="RrnaAD"/>
    <property type="match status" value="1"/>
</dbReference>
<sequence>MPRYLGQHFLINRNKIKHAVEAMEIVEGDVIIEIGPGHGELTGEIIKEFKNKKIEKFKIFLIEKDKKLADDLKEKFKSDENIEIIEGDVLKILPDLCFKFQASSFKIVGNIPYYITGYLFRIIGELENKPSLIVFTIQKEVAERICALKPSYSHGRIRISRLPHTRTSSVRDKLRGSERYSHAMNLLAASVQFWSEPKIISYVSKKDFRPAPKVDSAIIKLTPKTQNPKSKTYYQFIKILFKQPRKTILNNLSAISKQRAVIIKKEEIVKKLQKFGINPTDRPQNLDIDQIIELSTLF</sequence>
<dbReference type="SMART" id="SM00650">
    <property type="entry name" value="rADc"/>
    <property type="match status" value="1"/>
</dbReference>
<dbReference type="PANTHER" id="PTHR11727">
    <property type="entry name" value="DIMETHYLADENOSINE TRANSFERASE"/>
    <property type="match status" value="1"/>
</dbReference>
<feature type="binding site" evidence="5">
    <location>
        <position position="88"/>
    </location>
    <ligand>
        <name>S-adenosyl-L-methionine</name>
        <dbReference type="ChEBI" id="CHEBI:59789"/>
    </ligand>
</feature>
<dbReference type="Gene3D" id="1.10.8.100">
    <property type="entry name" value="Ribosomal RNA adenine dimethylase-like, domain 2"/>
    <property type="match status" value="1"/>
</dbReference>
<proteinExistence type="inferred from homology"/>
<evidence type="ECO:0000256" key="3">
    <source>
        <dbReference type="ARBA" id="ARBA00022691"/>
    </source>
</evidence>
<dbReference type="AlphaFoldDB" id="A0A0G0FUA7"/>